<dbReference type="InterPro" id="IPR018905">
    <property type="entry name" value="A-galactase_NEW3"/>
</dbReference>
<accession>A0ABT9ZQ15</accession>
<evidence type="ECO:0000313" key="5">
    <source>
        <dbReference type="Proteomes" id="UP001230005"/>
    </source>
</evidence>
<dbReference type="SUPFAM" id="SSF52317">
    <property type="entry name" value="Class I glutamine amidotransferase-like"/>
    <property type="match status" value="1"/>
</dbReference>
<dbReference type="Pfam" id="PF02585">
    <property type="entry name" value="PIG-L"/>
    <property type="match status" value="1"/>
</dbReference>
<dbReference type="InterPro" id="IPR013783">
    <property type="entry name" value="Ig-like_fold"/>
</dbReference>
<evidence type="ECO:0000313" key="4">
    <source>
        <dbReference type="EMBL" id="MDQ0253333.1"/>
    </source>
</evidence>
<keyword evidence="2" id="KW-0732">Signal</keyword>
<dbReference type="Proteomes" id="UP001230005">
    <property type="component" value="Unassembled WGS sequence"/>
</dbReference>
<dbReference type="SUPFAM" id="SSF102588">
    <property type="entry name" value="LmbE-like"/>
    <property type="match status" value="1"/>
</dbReference>
<reference evidence="4 5" key="1">
    <citation type="submission" date="2023-07" db="EMBL/GenBank/DDBJ databases">
        <title>Genomic Encyclopedia of Type Strains, Phase IV (KMG-IV): sequencing the most valuable type-strain genomes for metagenomic binning, comparative biology and taxonomic classification.</title>
        <authorList>
            <person name="Goeker M."/>
        </authorList>
    </citation>
    <scope>NUCLEOTIDE SEQUENCE [LARGE SCALE GENOMIC DNA]</scope>
    <source>
        <strain evidence="4 5">DSM 9768</strain>
    </source>
</reference>
<feature type="chain" id="PRO_5046549506" evidence="2">
    <location>
        <begin position="20"/>
        <end position="848"/>
    </location>
</feature>
<feature type="signal peptide" evidence="2">
    <location>
        <begin position="1"/>
        <end position="19"/>
    </location>
</feature>
<proteinExistence type="predicted"/>
<evidence type="ECO:0000256" key="1">
    <source>
        <dbReference type="ARBA" id="ARBA00001947"/>
    </source>
</evidence>
<comment type="caution">
    <text evidence="4">The sequence shown here is derived from an EMBL/GenBank/DDBJ whole genome shotgun (WGS) entry which is preliminary data.</text>
</comment>
<keyword evidence="5" id="KW-1185">Reference proteome</keyword>
<feature type="domain" description="Alpha-galactosidase NEW3" evidence="3">
    <location>
        <begin position="398"/>
        <end position="461"/>
    </location>
</feature>
<dbReference type="InterPro" id="IPR029062">
    <property type="entry name" value="Class_I_gatase-like"/>
</dbReference>
<sequence>MKKILTLALLSFVMVSQLVQPFSKPSAFDHDEELWKVIHPLRTTTSFINTGAHPDDERSHLLTYMSLGEGARTGSLIANRGEGGQNQIGHELGNGLGIIRSEELIEASDIANVDLIMLSKDLSDPIYDFGFSKTVEETLNEWTEEITYERLIRELRLYRPEILFTSFLDVNTEHGHHRTMTVLTVRAFEDAADPTVFPEHLEEGLEPWQAKKLYLPASNNNNATLSIEVGNEIDPVYGKTYAQLGEDSRYLHKSQGMGRDLPVEPRYVHLDLIASVNPIPEKEDSIFDGLDFNFTDTAQQLAGRDNQVRGALLNVQRALDHVIDQYPSRAQALIAAHAAIDEVAKAKDKVAKSKLNEQLKSDLLFKLDVKVDQLTKVSRVASSLDVVVDVANPTLTRDGSSSVTVYLENNGDNTLSNLDVALNVPDGWVVDGSVTSSDLQPNGQRSVSFEVHVPADEAFFHPYVDSVLTAQVSYDVGKATASYSVKPTDTVAVLPHVAVDFNPSQISINLLDIPDQIDVEMVLTNYLPGSATANPSLEIPEGWSATASVDEIHFENQGDTEVVTFTVTPGDTIPEAFEVVGQVEVDGLTFATTVQNIDYEHIKKSYYLYESSASGVAFELEIPEGLKVGYFESGFDQIADYLINIGMDLTKLTEDDIISGDLSQYDSIVLGIRAYRNNVLPQNNDRLLEYVEQGGHLVVQYHTPNDGFNGQTHAPYPMRIGTPSIRWRVTDKHAEVTYIEVDSEVTVHETDHPLFNFPNTIGPADWDNWVQERALYFPMEWDDSYQTFISMADPGEDPFVSGILMAEYGEGTYMLTNLVWYRQVQGQVPGGYRLFTNLLSYPLHHVEE</sequence>
<dbReference type="Pfam" id="PF10633">
    <property type="entry name" value="NPCBM_assoc"/>
    <property type="match status" value="1"/>
</dbReference>
<name>A0ABT9ZQ15_9BACI</name>
<organism evidence="4 5">
    <name type="scientific">Evansella vedderi</name>
    <dbReference type="NCBI Taxonomy" id="38282"/>
    <lineage>
        <taxon>Bacteria</taxon>
        <taxon>Bacillati</taxon>
        <taxon>Bacillota</taxon>
        <taxon>Bacilli</taxon>
        <taxon>Bacillales</taxon>
        <taxon>Bacillaceae</taxon>
        <taxon>Evansella</taxon>
    </lineage>
</organism>
<gene>
    <name evidence="4" type="ORF">J2S74_000705</name>
</gene>
<comment type="cofactor">
    <cofactor evidence="1">
        <name>Zn(2+)</name>
        <dbReference type="ChEBI" id="CHEBI:29105"/>
    </cofactor>
</comment>
<dbReference type="InterPro" id="IPR024078">
    <property type="entry name" value="LmbE-like_dom_sf"/>
</dbReference>
<dbReference type="RefSeq" id="WP_307321829.1">
    <property type="nucleotide sequence ID" value="NZ_JAUSUG010000002.1"/>
</dbReference>
<dbReference type="Gene3D" id="3.40.50.10320">
    <property type="entry name" value="LmbE-like"/>
    <property type="match status" value="1"/>
</dbReference>
<evidence type="ECO:0000256" key="2">
    <source>
        <dbReference type="SAM" id="SignalP"/>
    </source>
</evidence>
<dbReference type="Gene3D" id="2.60.40.10">
    <property type="entry name" value="Immunoglobulins"/>
    <property type="match status" value="1"/>
</dbReference>
<protein>
    <submittedName>
        <fullName evidence="4">LmbE family N-acetylglucosaminyl deacetylase</fullName>
    </submittedName>
</protein>
<dbReference type="InterPro" id="IPR003737">
    <property type="entry name" value="GlcNAc_PI_deacetylase-related"/>
</dbReference>
<dbReference type="EMBL" id="JAUSUG010000002">
    <property type="protein sequence ID" value="MDQ0253333.1"/>
    <property type="molecule type" value="Genomic_DNA"/>
</dbReference>
<evidence type="ECO:0000259" key="3">
    <source>
        <dbReference type="Pfam" id="PF10633"/>
    </source>
</evidence>